<comment type="subcellular location">
    <subcellularLocation>
        <location evidence="5">Cytoplasm</location>
    </subcellularLocation>
</comment>
<dbReference type="Gene3D" id="2.30.30.240">
    <property type="entry name" value="PRC-barrel domain"/>
    <property type="match status" value="1"/>
</dbReference>
<dbReference type="InterPro" id="IPR056792">
    <property type="entry name" value="PRC_RimM"/>
</dbReference>
<dbReference type="InterPro" id="IPR036976">
    <property type="entry name" value="RimM_N_sf"/>
</dbReference>
<keyword evidence="2 5" id="KW-0690">Ribosome biogenesis</keyword>
<keyword evidence="9" id="KW-1185">Reference proteome</keyword>
<dbReference type="InterPro" id="IPR011033">
    <property type="entry name" value="PRC_barrel-like_sf"/>
</dbReference>
<dbReference type="PANTHER" id="PTHR33692">
    <property type="entry name" value="RIBOSOME MATURATION FACTOR RIMM"/>
    <property type="match status" value="1"/>
</dbReference>
<dbReference type="InterPro" id="IPR011961">
    <property type="entry name" value="RimM"/>
</dbReference>
<dbReference type="OrthoDB" id="9810331at2"/>
<sequence length="174" mass="19998">MTYYKVGKIVNTHGIQGELKIVSATDFPDQRFKKGSSLHLFKDEKDESPIKQLKIKAARQQKNFFLVKFEGFNNINEVEQYKGMTLKITDEDRDEEELEDGQYYYDDIIGLKVVDESNQLIGTISEILPLGPNDVWTVKREKQADLLLPVIKQVVKNVNLENGQVTVELMEGME</sequence>
<gene>
    <name evidence="5" type="primary">rimM</name>
    <name evidence="8" type="ORF">C5L31_000477</name>
</gene>
<evidence type="ECO:0000256" key="4">
    <source>
        <dbReference type="ARBA" id="ARBA00023186"/>
    </source>
</evidence>
<comment type="similarity">
    <text evidence="5">Belongs to the RimM family.</text>
</comment>
<feature type="domain" description="RimM N-terminal" evidence="6">
    <location>
        <begin position="6"/>
        <end position="91"/>
    </location>
</feature>
<evidence type="ECO:0000313" key="8">
    <source>
        <dbReference type="EMBL" id="TDG71674.1"/>
    </source>
</evidence>
<comment type="function">
    <text evidence="5">An accessory protein needed during the final step in the assembly of 30S ribosomal subunit, possibly for assembly of the head region. Essential for efficient processing of 16S rRNA. May be needed both before and after RbfA during the maturation of 16S rRNA. It has affinity for free ribosomal 30S subunits but not for 70S ribosomes.</text>
</comment>
<accession>A0A4R5NEJ7</accession>
<dbReference type="InterPro" id="IPR002676">
    <property type="entry name" value="RimM_N"/>
</dbReference>
<dbReference type="Proteomes" id="UP000294854">
    <property type="component" value="Unassembled WGS sequence"/>
</dbReference>
<dbReference type="GO" id="GO:0005737">
    <property type="term" value="C:cytoplasm"/>
    <property type="evidence" value="ECO:0007669"/>
    <property type="project" value="UniProtKB-SubCell"/>
</dbReference>
<dbReference type="PANTHER" id="PTHR33692:SF1">
    <property type="entry name" value="RIBOSOME MATURATION FACTOR RIMM"/>
    <property type="match status" value="1"/>
</dbReference>
<evidence type="ECO:0000259" key="7">
    <source>
        <dbReference type="Pfam" id="PF24986"/>
    </source>
</evidence>
<dbReference type="Gene3D" id="2.40.30.60">
    <property type="entry name" value="RimM"/>
    <property type="match status" value="1"/>
</dbReference>
<evidence type="ECO:0000256" key="5">
    <source>
        <dbReference type="HAMAP-Rule" id="MF_00014"/>
    </source>
</evidence>
<keyword evidence="3 5" id="KW-0698">rRNA processing</keyword>
<dbReference type="SUPFAM" id="SSF50346">
    <property type="entry name" value="PRC-barrel domain"/>
    <property type="match status" value="1"/>
</dbReference>
<dbReference type="GO" id="GO:0005840">
    <property type="term" value="C:ribosome"/>
    <property type="evidence" value="ECO:0007669"/>
    <property type="project" value="InterPro"/>
</dbReference>
<reference evidence="8 9" key="1">
    <citation type="journal article" date="2019" name="Appl. Microbiol. Biotechnol.">
        <title>Uncovering carbohydrate metabolism through a genotype-phenotype association study of 56 lactic acid bacteria genomes.</title>
        <authorList>
            <person name="Buron-Moles G."/>
            <person name="Chailyan A."/>
            <person name="Dolejs I."/>
            <person name="Forster J."/>
            <person name="Miks M.H."/>
        </authorList>
    </citation>
    <scope>NUCLEOTIDE SEQUENCE [LARGE SCALE GENOMIC DNA]</scope>
    <source>
        <strain evidence="8 9">ATCC 49373</strain>
    </source>
</reference>
<protein>
    <recommendedName>
        <fullName evidence="5">Ribosome maturation factor RimM</fullName>
    </recommendedName>
</protein>
<dbReference type="GO" id="GO:0042274">
    <property type="term" value="P:ribosomal small subunit biogenesis"/>
    <property type="evidence" value="ECO:0007669"/>
    <property type="project" value="UniProtKB-UniRule"/>
</dbReference>
<dbReference type="HAMAP" id="MF_00014">
    <property type="entry name" value="Ribosome_mat_RimM"/>
    <property type="match status" value="1"/>
</dbReference>
<comment type="caution">
    <text evidence="8">The sequence shown here is derived from an EMBL/GenBank/DDBJ whole genome shotgun (WGS) entry which is preliminary data.</text>
</comment>
<keyword evidence="1 5" id="KW-0963">Cytoplasm</keyword>
<evidence type="ECO:0000259" key="6">
    <source>
        <dbReference type="Pfam" id="PF01782"/>
    </source>
</evidence>
<dbReference type="InterPro" id="IPR009000">
    <property type="entry name" value="Transl_B-barrel_sf"/>
</dbReference>
<dbReference type="RefSeq" id="WP_010619859.1">
    <property type="nucleotide sequence ID" value="NZ_PUFO01000103.1"/>
</dbReference>
<dbReference type="SUPFAM" id="SSF50447">
    <property type="entry name" value="Translation proteins"/>
    <property type="match status" value="1"/>
</dbReference>
<dbReference type="GO" id="GO:0043022">
    <property type="term" value="F:ribosome binding"/>
    <property type="evidence" value="ECO:0007669"/>
    <property type="project" value="InterPro"/>
</dbReference>
<dbReference type="EMBL" id="PUFO01000103">
    <property type="protein sequence ID" value="TDG71674.1"/>
    <property type="molecule type" value="Genomic_DNA"/>
</dbReference>
<dbReference type="Pfam" id="PF24986">
    <property type="entry name" value="PRC_RimM"/>
    <property type="match status" value="1"/>
</dbReference>
<dbReference type="Pfam" id="PF01782">
    <property type="entry name" value="RimM"/>
    <property type="match status" value="1"/>
</dbReference>
<name>A0A4R5NEJ7_9LACO</name>
<evidence type="ECO:0000256" key="1">
    <source>
        <dbReference type="ARBA" id="ARBA00022490"/>
    </source>
</evidence>
<dbReference type="AlphaFoldDB" id="A0A4R5NEJ7"/>
<keyword evidence="4 5" id="KW-0143">Chaperone</keyword>
<comment type="subunit">
    <text evidence="5">Binds ribosomal protein uS19.</text>
</comment>
<comment type="domain">
    <text evidence="5">The PRC barrel domain binds ribosomal protein uS19.</text>
</comment>
<dbReference type="NCBIfam" id="TIGR02273">
    <property type="entry name" value="16S_RimM"/>
    <property type="match status" value="1"/>
</dbReference>
<evidence type="ECO:0000256" key="3">
    <source>
        <dbReference type="ARBA" id="ARBA00022552"/>
    </source>
</evidence>
<proteinExistence type="inferred from homology"/>
<evidence type="ECO:0000313" key="9">
    <source>
        <dbReference type="Proteomes" id="UP000294854"/>
    </source>
</evidence>
<evidence type="ECO:0000256" key="2">
    <source>
        <dbReference type="ARBA" id="ARBA00022517"/>
    </source>
</evidence>
<dbReference type="GO" id="GO:0006364">
    <property type="term" value="P:rRNA processing"/>
    <property type="evidence" value="ECO:0007669"/>
    <property type="project" value="UniProtKB-UniRule"/>
</dbReference>
<organism evidence="8 9">
    <name type="scientific">Secundilactobacillus malefermentans</name>
    <dbReference type="NCBI Taxonomy" id="176292"/>
    <lineage>
        <taxon>Bacteria</taxon>
        <taxon>Bacillati</taxon>
        <taxon>Bacillota</taxon>
        <taxon>Bacilli</taxon>
        <taxon>Lactobacillales</taxon>
        <taxon>Lactobacillaceae</taxon>
        <taxon>Secundilactobacillus</taxon>
    </lineage>
</organism>
<feature type="domain" description="Ribosome maturation factor RimM PRC barrel" evidence="7">
    <location>
        <begin position="106"/>
        <end position="173"/>
    </location>
</feature>
<dbReference type="STRING" id="1122149.FD44_GL001171"/>